<dbReference type="AlphaFoldDB" id="A0A9W9TF03"/>
<feature type="domain" description="F-box" evidence="1">
    <location>
        <begin position="97"/>
        <end position="143"/>
    </location>
</feature>
<dbReference type="OrthoDB" id="2687876at2759"/>
<dbReference type="Proteomes" id="UP001150941">
    <property type="component" value="Unassembled WGS sequence"/>
</dbReference>
<dbReference type="EMBL" id="JAPQKS010000007">
    <property type="protein sequence ID" value="KAJ5220233.1"/>
    <property type="molecule type" value="Genomic_DNA"/>
</dbReference>
<organism evidence="2 3">
    <name type="scientific">Penicillium chermesinum</name>
    <dbReference type="NCBI Taxonomy" id="63820"/>
    <lineage>
        <taxon>Eukaryota</taxon>
        <taxon>Fungi</taxon>
        <taxon>Dikarya</taxon>
        <taxon>Ascomycota</taxon>
        <taxon>Pezizomycotina</taxon>
        <taxon>Eurotiomycetes</taxon>
        <taxon>Eurotiomycetidae</taxon>
        <taxon>Eurotiales</taxon>
        <taxon>Aspergillaceae</taxon>
        <taxon>Penicillium</taxon>
    </lineage>
</organism>
<comment type="caution">
    <text evidence="2">The sequence shown here is derived from an EMBL/GenBank/DDBJ whole genome shotgun (WGS) entry which is preliminary data.</text>
</comment>
<dbReference type="InterPro" id="IPR036047">
    <property type="entry name" value="F-box-like_dom_sf"/>
</dbReference>
<gene>
    <name evidence="2" type="ORF">N7468_009437</name>
</gene>
<dbReference type="InterPro" id="IPR001810">
    <property type="entry name" value="F-box_dom"/>
</dbReference>
<evidence type="ECO:0000313" key="3">
    <source>
        <dbReference type="Proteomes" id="UP001150941"/>
    </source>
</evidence>
<sequence length="388" mass="44547">MAMNIPFLAFHLRSRNAAIRESSWGELRRAILNRATASMESPNWSKYTDTNNWSEDDLKFAVTRRDAPYRPLRGSKFNSQRPSTQALLPTLEHNTTLGSLEVLSNEILSQIIDDLELRSLLAFSKTCRLAHYVVETNASYRMVMQYLPRIREILVQTALDPWVPLRALRTELEWPYCRDCKRNGSAETNGPLLYVPTCERVCYKCLRENYGFWLIKAIDACNGFALNIEDLQKIPYLICTDRVIPQGKLKIVEEEHILIPIKCAILAAMRKWGTIAECFEQAENISPDRGRFPNPKDKITGNMYRYFREQRDFPEYGWVHSQPIVTSFDCSTTRFPRNAFPEPQDTFYGWAHVEMPYVKSFLEGTIPATSAGAVNGASSIGFLYAPFI</sequence>
<dbReference type="RefSeq" id="XP_058327063.1">
    <property type="nucleotide sequence ID" value="XM_058478733.1"/>
</dbReference>
<keyword evidence="3" id="KW-1185">Reference proteome</keyword>
<proteinExistence type="predicted"/>
<evidence type="ECO:0000259" key="1">
    <source>
        <dbReference type="PROSITE" id="PS50181"/>
    </source>
</evidence>
<name>A0A9W9TF03_9EURO</name>
<reference evidence="2" key="1">
    <citation type="submission" date="2022-11" db="EMBL/GenBank/DDBJ databases">
        <authorList>
            <person name="Petersen C."/>
        </authorList>
    </citation>
    <scope>NUCLEOTIDE SEQUENCE</scope>
    <source>
        <strain evidence="2">IBT 19713</strain>
    </source>
</reference>
<reference evidence="2" key="2">
    <citation type="journal article" date="2023" name="IMA Fungus">
        <title>Comparative genomic study of the Penicillium genus elucidates a diverse pangenome and 15 lateral gene transfer events.</title>
        <authorList>
            <person name="Petersen C."/>
            <person name="Sorensen T."/>
            <person name="Nielsen M.R."/>
            <person name="Sondergaard T.E."/>
            <person name="Sorensen J.L."/>
            <person name="Fitzpatrick D.A."/>
            <person name="Frisvad J.C."/>
            <person name="Nielsen K.L."/>
        </authorList>
    </citation>
    <scope>NUCLEOTIDE SEQUENCE</scope>
    <source>
        <strain evidence="2">IBT 19713</strain>
    </source>
</reference>
<dbReference type="GeneID" id="83206036"/>
<dbReference type="PROSITE" id="PS50181">
    <property type="entry name" value="FBOX"/>
    <property type="match status" value="1"/>
</dbReference>
<dbReference type="CDD" id="cd09917">
    <property type="entry name" value="F-box_SF"/>
    <property type="match status" value="1"/>
</dbReference>
<evidence type="ECO:0000313" key="2">
    <source>
        <dbReference type="EMBL" id="KAJ5220233.1"/>
    </source>
</evidence>
<dbReference type="SUPFAM" id="SSF81383">
    <property type="entry name" value="F-box domain"/>
    <property type="match status" value="1"/>
</dbReference>
<accession>A0A9W9TF03</accession>
<protein>
    <recommendedName>
        <fullName evidence="1">F-box domain-containing protein</fullName>
    </recommendedName>
</protein>